<reference evidence="1 2" key="1">
    <citation type="submission" date="2019-10" db="EMBL/GenBank/DDBJ databases">
        <title>A soil myxobacterium in the family Polyangiaceae.</title>
        <authorList>
            <person name="Li Y."/>
            <person name="Wang J."/>
        </authorList>
    </citation>
    <scope>NUCLEOTIDE SEQUENCE [LARGE SCALE GENOMIC DNA]</scope>
    <source>
        <strain evidence="1 2">DSM 14734</strain>
    </source>
</reference>
<organism evidence="1 2">
    <name type="scientific">Polyangium spumosum</name>
    <dbReference type="NCBI Taxonomy" id="889282"/>
    <lineage>
        <taxon>Bacteria</taxon>
        <taxon>Pseudomonadati</taxon>
        <taxon>Myxococcota</taxon>
        <taxon>Polyangia</taxon>
        <taxon>Polyangiales</taxon>
        <taxon>Polyangiaceae</taxon>
        <taxon>Polyangium</taxon>
    </lineage>
</organism>
<evidence type="ECO:0000313" key="2">
    <source>
        <dbReference type="Proteomes" id="UP000440224"/>
    </source>
</evidence>
<comment type="caution">
    <text evidence="1">The sequence shown here is derived from an EMBL/GenBank/DDBJ whole genome shotgun (WGS) entry which is preliminary data.</text>
</comment>
<dbReference type="AlphaFoldDB" id="A0A6N7PX45"/>
<name>A0A6N7PX45_9BACT</name>
<evidence type="ECO:0000313" key="1">
    <source>
        <dbReference type="EMBL" id="MRG96459.1"/>
    </source>
</evidence>
<protein>
    <submittedName>
        <fullName evidence="1">Uncharacterized protein</fullName>
    </submittedName>
</protein>
<proteinExistence type="predicted"/>
<dbReference type="Proteomes" id="UP000440224">
    <property type="component" value="Unassembled WGS sequence"/>
</dbReference>
<dbReference type="EMBL" id="WJIE01000011">
    <property type="protein sequence ID" value="MRG96459.1"/>
    <property type="molecule type" value="Genomic_DNA"/>
</dbReference>
<dbReference type="RefSeq" id="WP_153823256.1">
    <property type="nucleotide sequence ID" value="NZ_WJIE01000011.1"/>
</dbReference>
<keyword evidence="2" id="KW-1185">Reference proteome</keyword>
<dbReference type="OrthoDB" id="5509863at2"/>
<gene>
    <name evidence="1" type="ORF">GF068_31720</name>
</gene>
<sequence length="242" mass="26198">MRRFNFLNLADLKLGLDDLLGQRLPALTQSSLGKSYVPALSIKKNLVDDLPPALTGGRPLAEELEETDGEYDGLGGAIYFTTEAYLRFPGADPILVAAAKRIRAAFIPELDELRDSYADEAAAATTREGKLTELEADLKLFPTAYGGTLHDWATAYVTTGKKLSTLLSQRADAGTDGRKSAGKLRSECVALLNRVRGAVADDVAISPDLPRDLDAQVFGYLDELEQRREDANRAAKAAKAKK</sequence>
<accession>A0A6N7PX45</accession>